<protein>
    <recommendedName>
        <fullName evidence="4">Mitochondrial carrier protein pet8</fullName>
    </recommendedName>
</protein>
<gene>
    <name evidence="2" type="ORF">BU26DRAFT_512524</name>
</gene>
<evidence type="ECO:0000313" key="2">
    <source>
        <dbReference type="EMBL" id="KAF2255552.1"/>
    </source>
</evidence>
<feature type="compositionally biased region" description="Basic and acidic residues" evidence="1">
    <location>
        <begin position="76"/>
        <end position="90"/>
    </location>
</feature>
<name>A0A6A6J071_9PLEO</name>
<evidence type="ECO:0000313" key="3">
    <source>
        <dbReference type="Proteomes" id="UP000800094"/>
    </source>
</evidence>
<dbReference type="EMBL" id="ML987189">
    <property type="protein sequence ID" value="KAF2255552.1"/>
    <property type="molecule type" value="Genomic_DNA"/>
</dbReference>
<dbReference type="Proteomes" id="UP000800094">
    <property type="component" value="Unassembled WGS sequence"/>
</dbReference>
<evidence type="ECO:0000256" key="1">
    <source>
        <dbReference type="SAM" id="MobiDB-lite"/>
    </source>
</evidence>
<sequence length="107" mass="11826">MSALRALAARRTPLVSSSITKRAGFHYSIVRAAGKETHLHSEGRGEEVQEKKEDLLKKQKEGKGHWEESLASDSESIVKADRGEVEASEDTIKKLQEEAAKVANKKL</sequence>
<proteinExistence type="predicted"/>
<dbReference type="OrthoDB" id="529205at2759"/>
<organism evidence="2 3">
    <name type="scientific">Trematosphaeria pertusa</name>
    <dbReference type="NCBI Taxonomy" id="390896"/>
    <lineage>
        <taxon>Eukaryota</taxon>
        <taxon>Fungi</taxon>
        <taxon>Dikarya</taxon>
        <taxon>Ascomycota</taxon>
        <taxon>Pezizomycotina</taxon>
        <taxon>Dothideomycetes</taxon>
        <taxon>Pleosporomycetidae</taxon>
        <taxon>Pleosporales</taxon>
        <taxon>Massarineae</taxon>
        <taxon>Trematosphaeriaceae</taxon>
        <taxon>Trematosphaeria</taxon>
    </lineage>
</organism>
<dbReference type="RefSeq" id="XP_033690556.1">
    <property type="nucleotide sequence ID" value="XM_033827400.1"/>
</dbReference>
<dbReference type="GeneID" id="54580730"/>
<evidence type="ECO:0008006" key="4">
    <source>
        <dbReference type="Google" id="ProtNLM"/>
    </source>
</evidence>
<feature type="region of interest" description="Disordered" evidence="1">
    <location>
        <begin position="36"/>
        <end position="90"/>
    </location>
</feature>
<dbReference type="AlphaFoldDB" id="A0A6A6J071"/>
<feature type="compositionally biased region" description="Basic and acidic residues" evidence="1">
    <location>
        <begin position="36"/>
        <end position="68"/>
    </location>
</feature>
<reference evidence="2" key="1">
    <citation type="journal article" date="2020" name="Stud. Mycol.">
        <title>101 Dothideomycetes genomes: a test case for predicting lifestyles and emergence of pathogens.</title>
        <authorList>
            <person name="Haridas S."/>
            <person name="Albert R."/>
            <person name="Binder M."/>
            <person name="Bloem J."/>
            <person name="Labutti K."/>
            <person name="Salamov A."/>
            <person name="Andreopoulos B."/>
            <person name="Baker S."/>
            <person name="Barry K."/>
            <person name="Bills G."/>
            <person name="Bluhm B."/>
            <person name="Cannon C."/>
            <person name="Castanera R."/>
            <person name="Culley D."/>
            <person name="Daum C."/>
            <person name="Ezra D."/>
            <person name="Gonzalez J."/>
            <person name="Henrissat B."/>
            <person name="Kuo A."/>
            <person name="Liang C."/>
            <person name="Lipzen A."/>
            <person name="Lutzoni F."/>
            <person name="Magnuson J."/>
            <person name="Mondo S."/>
            <person name="Nolan M."/>
            <person name="Ohm R."/>
            <person name="Pangilinan J."/>
            <person name="Park H.-J."/>
            <person name="Ramirez L."/>
            <person name="Alfaro M."/>
            <person name="Sun H."/>
            <person name="Tritt A."/>
            <person name="Yoshinaga Y."/>
            <person name="Zwiers L.-H."/>
            <person name="Turgeon B."/>
            <person name="Goodwin S."/>
            <person name="Spatafora J."/>
            <person name="Crous P."/>
            <person name="Grigoriev I."/>
        </authorList>
    </citation>
    <scope>NUCLEOTIDE SEQUENCE</scope>
    <source>
        <strain evidence="2">CBS 122368</strain>
    </source>
</reference>
<keyword evidence="3" id="KW-1185">Reference proteome</keyword>
<accession>A0A6A6J071</accession>